<dbReference type="PANTHER" id="PTHR39420:SF2">
    <property type="entry name" value="HYDROLASE"/>
    <property type="match status" value="1"/>
</dbReference>
<reference evidence="1" key="1">
    <citation type="submission" date="2020-05" db="EMBL/GenBank/DDBJ databases">
        <authorList>
            <person name="Chiriac C."/>
            <person name="Salcher M."/>
            <person name="Ghai R."/>
            <person name="Kavagutti S V."/>
        </authorList>
    </citation>
    <scope>NUCLEOTIDE SEQUENCE</scope>
</reference>
<protein>
    <submittedName>
        <fullName evidence="1">Unannotated protein</fullName>
    </submittedName>
</protein>
<accession>A0A6J6LWZ2</accession>
<dbReference type="AlphaFoldDB" id="A0A6J6LWZ2"/>
<dbReference type="EMBL" id="CAFBRC010000047">
    <property type="protein sequence ID" value="CAB5075668.1"/>
    <property type="molecule type" value="Genomic_DNA"/>
</dbReference>
<dbReference type="Pfam" id="PF10103">
    <property type="entry name" value="Zincin_2"/>
    <property type="match status" value="1"/>
</dbReference>
<dbReference type="EMBL" id="CAFBAA010000004">
    <property type="protein sequence ID" value="CAB4841018.1"/>
    <property type="molecule type" value="Genomic_DNA"/>
</dbReference>
<evidence type="ECO:0000313" key="2">
    <source>
        <dbReference type="EMBL" id="CAB4686082.1"/>
    </source>
</evidence>
<gene>
    <name evidence="1" type="ORF">UFOPK2342_00151</name>
    <name evidence="2" type="ORF">UFOPK2423_00269</name>
    <name evidence="3" type="ORF">UFOPK3266_00287</name>
    <name evidence="4" type="ORF">UFOPK4367_00838</name>
</gene>
<evidence type="ECO:0000313" key="3">
    <source>
        <dbReference type="EMBL" id="CAB4841018.1"/>
    </source>
</evidence>
<dbReference type="InterPro" id="IPR018766">
    <property type="entry name" value="Zinicin_2"/>
</dbReference>
<sequence>MSGFGFTGDGFGNEEGKGMPDLGALFTQLGKMFSGEPGALPESTIRDIARGQLGNDRYIGHIDLAEVTEALNLADLWINDTTAFPSALRTPKAWSKADWVESTMAGWMSLVAPMSKSLTDGLTKTLTESQVDGIDLSAISSGPLAGVFQQMTGMLLAQQVGGTVAAVAKITTGSADTSLPLAADGVAALIPTNVNEWGEGLGIEMRDVRLFLALREIAGTRLLAEVPWLRGRLTDAVTAYGSGIQIDVQAISDQAMDVMNALQEGADPRSLFTPATTPAQELALTQLETLLALFEGWVNHVVHLAIAERLPSHVALEESSRRKRVSHNPTTTVFQSLVGLEVSPRLSREATHFWNVALDLKGLEGRDELWSHPDLLPAALEMQDPAAFLSSTSAPDDLSGLDPA</sequence>
<proteinExistence type="predicted"/>
<organism evidence="1">
    <name type="scientific">freshwater metagenome</name>
    <dbReference type="NCBI Taxonomy" id="449393"/>
    <lineage>
        <taxon>unclassified sequences</taxon>
        <taxon>metagenomes</taxon>
        <taxon>ecological metagenomes</taxon>
    </lineage>
</organism>
<evidence type="ECO:0000313" key="1">
    <source>
        <dbReference type="EMBL" id="CAB4666301.1"/>
    </source>
</evidence>
<dbReference type="InterPro" id="IPR042271">
    <property type="entry name" value="Zinicin_2_N"/>
</dbReference>
<name>A0A6J6LWZ2_9ZZZZ</name>
<dbReference type="EMBL" id="CAEZXB010000002">
    <property type="protein sequence ID" value="CAB4666301.1"/>
    <property type="molecule type" value="Genomic_DNA"/>
</dbReference>
<dbReference type="NCBIfam" id="TIGR03624">
    <property type="entry name" value="putative hydrolase"/>
    <property type="match status" value="1"/>
</dbReference>
<dbReference type="SUPFAM" id="SSF55486">
    <property type="entry name" value="Metalloproteases ('zincins'), catalytic domain"/>
    <property type="match status" value="1"/>
</dbReference>
<dbReference type="PANTHER" id="PTHR39420">
    <property type="match status" value="1"/>
</dbReference>
<dbReference type="Gene3D" id="1.20.150.30">
    <property type="entry name" value="Zincin-like metallopeptidase, N-terminal domain"/>
    <property type="match status" value="1"/>
</dbReference>
<evidence type="ECO:0000313" key="4">
    <source>
        <dbReference type="EMBL" id="CAB5075668.1"/>
    </source>
</evidence>
<dbReference type="EMBL" id="CAEZXN010000003">
    <property type="protein sequence ID" value="CAB4686082.1"/>
    <property type="molecule type" value="Genomic_DNA"/>
</dbReference>